<feature type="transmembrane region" description="Helical" evidence="1">
    <location>
        <begin position="90"/>
        <end position="112"/>
    </location>
</feature>
<dbReference type="AlphaFoldDB" id="A0A9Q0YPF4"/>
<protein>
    <submittedName>
        <fullName evidence="2">Uncharacterized protein</fullName>
    </submittedName>
</protein>
<dbReference type="Proteomes" id="UP001152320">
    <property type="component" value="Chromosome 20"/>
</dbReference>
<proteinExistence type="predicted"/>
<keyword evidence="3" id="KW-1185">Reference proteome</keyword>
<evidence type="ECO:0000313" key="2">
    <source>
        <dbReference type="EMBL" id="KAJ8022771.1"/>
    </source>
</evidence>
<keyword evidence="1" id="KW-0472">Membrane</keyword>
<keyword evidence="1" id="KW-1133">Transmembrane helix</keyword>
<dbReference type="EMBL" id="JAIZAY010000020">
    <property type="protein sequence ID" value="KAJ8022771.1"/>
    <property type="molecule type" value="Genomic_DNA"/>
</dbReference>
<dbReference type="OrthoDB" id="9989066at2759"/>
<gene>
    <name evidence="2" type="ORF">HOLleu_37760</name>
</gene>
<organism evidence="2 3">
    <name type="scientific">Holothuria leucospilota</name>
    <name type="common">Black long sea cucumber</name>
    <name type="synonym">Mertensiothuria leucospilota</name>
    <dbReference type="NCBI Taxonomy" id="206669"/>
    <lineage>
        <taxon>Eukaryota</taxon>
        <taxon>Metazoa</taxon>
        <taxon>Echinodermata</taxon>
        <taxon>Eleutherozoa</taxon>
        <taxon>Echinozoa</taxon>
        <taxon>Holothuroidea</taxon>
        <taxon>Aspidochirotacea</taxon>
        <taxon>Aspidochirotida</taxon>
        <taxon>Holothuriidae</taxon>
        <taxon>Holothuria</taxon>
    </lineage>
</organism>
<name>A0A9Q0YPF4_HOLLE</name>
<evidence type="ECO:0000256" key="1">
    <source>
        <dbReference type="SAM" id="Phobius"/>
    </source>
</evidence>
<sequence>MSYHPIEGSSEASSQPPLYHDHSPAVVIAGKALGVTSVVMVLVAIIVSILEVHRDWTYSLLIVNLIISLTVISFLALWYRQGHLAPNKMWFLFVTASILIFQCITTIVYVTAHKVYTSGNTVAPAFTIPTTVTMKPITKSAGLSLTEASDSVLTPPF</sequence>
<comment type="caution">
    <text evidence="2">The sequence shown here is derived from an EMBL/GenBank/DDBJ whole genome shotgun (WGS) entry which is preliminary data.</text>
</comment>
<evidence type="ECO:0000313" key="3">
    <source>
        <dbReference type="Proteomes" id="UP001152320"/>
    </source>
</evidence>
<feature type="transmembrane region" description="Helical" evidence="1">
    <location>
        <begin position="32"/>
        <end position="50"/>
    </location>
</feature>
<feature type="transmembrane region" description="Helical" evidence="1">
    <location>
        <begin position="56"/>
        <end position="78"/>
    </location>
</feature>
<accession>A0A9Q0YPF4</accession>
<reference evidence="2" key="1">
    <citation type="submission" date="2021-10" db="EMBL/GenBank/DDBJ databases">
        <title>Tropical sea cucumber genome reveals ecological adaptation and Cuvierian tubules defense mechanism.</title>
        <authorList>
            <person name="Chen T."/>
        </authorList>
    </citation>
    <scope>NUCLEOTIDE SEQUENCE</scope>
    <source>
        <strain evidence="2">Nanhai2018</strain>
        <tissue evidence="2">Muscle</tissue>
    </source>
</reference>
<keyword evidence="1" id="KW-0812">Transmembrane</keyword>